<comment type="caution">
    <text evidence="1">The sequence shown here is derived from an EMBL/GenBank/DDBJ whole genome shotgun (WGS) entry which is preliminary data.</text>
</comment>
<name>A0A315W1B5_GAMAF</name>
<evidence type="ECO:0000313" key="1">
    <source>
        <dbReference type="EMBL" id="PWA25490.1"/>
    </source>
</evidence>
<dbReference type="EMBL" id="NHOQ01001314">
    <property type="protein sequence ID" value="PWA25490.1"/>
    <property type="molecule type" value="Genomic_DNA"/>
</dbReference>
<accession>A0A315W1B5</accession>
<proteinExistence type="predicted"/>
<dbReference type="Proteomes" id="UP000250572">
    <property type="component" value="Unassembled WGS sequence"/>
</dbReference>
<dbReference type="AlphaFoldDB" id="A0A315W1B5"/>
<keyword evidence="2" id="KW-1185">Reference proteome</keyword>
<sequence>MIVYHKVTTRWRCCASSSDLLLRSAILGSFRLLSSHSSQSETRSSVAAPRLFLLFSPPSGSPLQPAAQRRILGLCDGRPRRAARRSLNPFRLSSSAAENPGRRPAVCAPPPAGLQLRLPPFCWKMDGFTGSLGEYGTRRTQNRTEPAHLLVHRKRLHRPSGRCRATKPTPPPAGGCTYLSDSMFLLSSDHVTVSLSQTSQNVDPREKQPRWLTCFSPALALGLEAFLLGFCQQNLRAGGSVLTGSVAAVTRLTRTSVLFVVSEGNSIKMFMRGRPITMFIPSDVENYDEVRAELPPERLKLEWVYPSNQSLNQYHQLD</sequence>
<protein>
    <submittedName>
        <fullName evidence="1">Uncharacterized protein</fullName>
    </submittedName>
</protein>
<gene>
    <name evidence="1" type="ORF">CCH79_00019872</name>
</gene>
<reference evidence="1 2" key="1">
    <citation type="journal article" date="2018" name="G3 (Bethesda)">
        <title>A High-Quality Reference Genome for the Invasive Mosquitofish Gambusia affinis Using a Chicago Library.</title>
        <authorList>
            <person name="Hoffberg S.L."/>
            <person name="Troendle N.J."/>
            <person name="Glenn T.C."/>
            <person name="Mahmud O."/>
            <person name="Louha S."/>
            <person name="Chalopin D."/>
            <person name="Bennetzen J.L."/>
            <person name="Mauricio R."/>
        </authorList>
    </citation>
    <scope>NUCLEOTIDE SEQUENCE [LARGE SCALE GENOMIC DNA]</scope>
    <source>
        <strain evidence="1">NE01/NJP1002.9</strain>
        <tissue evidence="1">Muscle</tissue>
    </source>
</reference>
<organism evidence="1 2">
    <name type="scientific">Gambusia affinis</name>
    <name type="common">Western mosquitofish</name>
    <name type="synonym">Heterandria affinis</name>
    <dbReference type="NCBI Taxonomy" id="33528"/>
    <lineage>
        <taxon>Eukaryota</taxon>
        <taxon>Metazoa</taxon>
        <taxon>Chordata</taxon>
        <taxon>Craniata</taxon>
        <taxon>Vertebrata</taxon>
        <taxon>Euteleostomi</taxon>
        <taxon>Actinopterygii</taxon>
        <taxon>Neopterygii</taxon>
        <taxon>Teleostei</taxon>
        <taxon>Neoteleostei</taxon>
        <taxon>Acanthomorphata</taxon>
        <taxon>Ovalentaria</taxon>
        <taxon>Atherinomorphae</taxon>
        <taxon>Cyprinodontiformes</taxon>
        <taxon>Poeciliidae</taxon>
        <taxon>Poeciliinae</taxon>
        <taxon>Gambusia</taxon>
    </lineage>
</organism>
<evidence type="ECO:0000313" key="2">
    <source>
        <dbReference type="Proteomes" id="UP000250572"/>
    </source>
</evidence>